<organism evidence="2 3">
    <name type="scientific">Corynebacterium variabile</name>
    <dbReference type="NCBI Taxonomy" id="1727"/>
    <lineage>
        <taxon>Bacteria</taxon>
        <taxon>Bacillati</taxon>
        <taxon>Actinomycetota</taxon>
        <taxon>Actinomycetes</taxon>
        <taxon>Mycobacteriales</taxon>
        <taxon>Corynebacteriaceae</taxon>
        <taxon>Corynebacterium</taxon>
    </lineage>
</organism>
<comment type="caution">
    <text evidence="2">The sequence shown here is derived from an EMBL/GenBank/DDBJ whole genome shotgun (WGS) entry which is preliminary data.</text>
</comment>
<dbReference type="AlphaFoldDB" id="A0A4Y4BZK4"/>
<feature type="region of interest" description="Disordered" evidence="1">
    <location>
        <begin position="145"/>
        <end position="164"/>
    </location>
</feature>
<protein>
    <submittedName>
        <fullName evidence="2">Uncharacterized protein</fullName>
    </submittedName>
</protein>
<reference evidence="2 3" key="1">
    <citation type="submission" date="2019-06" db="EMBL/GenBank/DDBJ databases">
        <title>Whole genome shotgun sequence of Corynebacterium variabile NBRC 15286.</title>
        <authorList>
            <person name="Hosoyama A."/>
            <person name="Uohara A."/>
            <person name="Ohji S."/>
            <person name="Ichikawa N."/>
        </authorList>
    </citation>
    <scope>NUCLEOTIDE SEQUENCE [LARGE SCALE GENOMIC DNA]</scope>
    <source>
        <strain evidence="2 3">NBRC 15286</strain>
    </source>
</reference>
<dbReference type="Proteomes" id="UP000319986">
    <property type="component" value="Unassembled WGS sequence"/>
</dbReference>
<dbReference type="EMBL" id="BJNT01000008">
    <property type="protein sequence ID" value="GEC85878.1"/>
    <property type="molecule type" value="Genomic_DNA"/>
</dbReference>
<dbReference type="RefSeq" id="WP_141329364.1">
    <property type="nucleotide sequence ID" value="NZ_BJNT01000008.1"/>
</dbReference>
<gene>
    <name evidence="2" type="ORF">CVA01_11920</name>
</gene>
<evidence type="ECO:0000256" key="1">
    <source>
        <dbReference type="SAM" id="MobiDB-lite"/>
    </source>
</evidence>
<proteinExistence type="predicted"/>
<evidence type="ECO:0000313" key="2">
    <source>
        <dbReference type="EMBL" id="GEC85878.1"/>
    </source>
</evidence>
<name>A0A4Y4BZK4_9CORY</name>
<sequence>MTGNDVCERGKYGCPSYRAGHTAHFIQARLTSEYLDHFPERCRSVELEDLGEGHFRTHIDGVAVRGWNHSPEQVAEFAGESRRGLVQYVPYSGVLICARVDENGQVFARAIINPFWEGGESPKTTDGLFRGVDLRLLLPRAHDQERECDTDAPGHGTTGGVAPGDLPTGDFSGKDFVRVTFGGGSGGRYKVLFPGGVVLTAHHCNADYLPVFTRTARDEEVYLHLGTGLLVRGTGDHRKYLSVSWERLDECPTSASRNRRRGRGEIFHRGLLDDPAEDGDAEGAD</sequence>
<accession>A0A4Y4BZK4</accession>
<dbReference type="GeneID" id="82887338"/>
<evidence type="ECO:0000313" key="3">
    <source>
        <dbReference type="Proteomes" id="UP000319986"/>
    </source>
</evidence>